<dbReference type="EMBL" id="JAKLWS010000038">
    <property type="protein sequence ID" value="MCG2590638.1"/>
    <property type="molecule type" value="Genomic_DNA"/>
</dbReference>
<dbReference type="PANTHER" id="PTHR22588">
    <property type="entry name" value="VWFA DOMAIN-CONTAINING PROTEIN"/>
    <property type="match status" value="1"/>
</dbReference>
<organism evidence="2 3">
    <name type="scientific">Rhodohalobacter sulfatireducens</name>
    <dbReference type="NCBI Taxonomy" id="2911366"/>
    <lineage>
        <taxon>Bacteria</taxon>
        <taxon>Pseudomonadati</taxon>
        <taxon>Balneolota</taxon>
        <taxon>Balneolia</taxon>
        <taxon>Balneolales</taxon>
        <taxon>Balneolaceae</taxon>
        <taxon>Rhodohalobacter</taxon>
    </lineage>
</organism>
<dbReference type="Proteomes" id="UP001165366">
    <property type="component" value="Unassembled WGS sequence"/>
</dbReference>
<dbReference type="SUPFAM" id="SSF53300">
    <property type="entry name" value="vWA-like"/>
    <property type="match status" value="1"/>
</dbReference>
<dbReference type="CDD" id="cd00198">
    <property type="entry name" value="vWFA"/>
    <property type="match status" value="1"/>
</dbReference>
<dbReference type="InterPro" id="IPR002035">
    <property type="entry name" value="VWF_A"/>
</dbReference>
<accession>A0ABS9KIG6</accession>
<reference evidence="2" key="1">
    <citation type="submission" date="2022-01" db="EMBL/GenBank/DDBJ databases">
        <authorList>
            <person name="Wang Y."/>
        </authorList>
    </citation>
    <scope>NUCLEOTIDE SEQUENCE</scope>
    <source>
        <strain evidence="2">WB101</strain>
    </source>
</reference>
<reference evidence="2" key="2">
    <citation type="submission" date="2024-05" db="EMBL/GenBank/DDBJ databases">
        <title>Rhodohalobacter halophilus gen. nov., sp. nov., a moderately halophilic member of the family Balneolaceae.</title>
        <authorList>
            <person name="Xia J."/>
        </authorList>
    </citation>
    <scope>NUCLEOTIDE SEQUENCE</scope>
    <source>
        <strain evidence="2">WB101</strain>
    </source>
</reference>
<dbReference type="Pfam" id="PF00092">
    <property type="entry name" value="VWA"/>
    <property type="match status" value="1"/>
</dbReference>
<evidence type="ECO:0000313" key="3">
    <source>
        <dbReference type="Proteomes" id="UP001165366"/>
    </source>
</evidence>
<dbReference type="InterPro" id="IPR036465">
    <property type="entry name" value="vWFA_dom_sf"/>
</dbReference>
<evidence type="ECO:0000313" key="2">
    <source>
        <dbReference type="EMBL" id="MCG2590638.1"/>
    </source>
</evidence>
<evidence type="ECO:0000259" key="1">
    <source>
        <dbReference type="PROSITE" id="PS50234"/>
    </source>
</evidence>
<proteinExistence type="predicted"/>
<dbReference type="PROSITE" id="PS50234">
    <property type="entry name" value="VWFA"/>
    <property type="match status" value="1"/>
</dbReference>
<dbReference type="InterPro" id="IPR052229">
    <property type="entry name" value="Collagen-VI/PIF"/>
</dbReference>
<dbReference type="SMART" id="SM00327">
    <property type="entry name" value="VWA"/>
    <property type="match status" value="1"/>
</dbReference>
<dbReference type="PANTHER" id="PTHR22588:SF3">
    <property type="entry name" value="VWFA DOMAIN-CONTAINING PROTEIN"/>
    <property type="match status" value="1"/>
</dbReference>
<protein>
    <submittedName>
        <fullName evidence="2">VWA domain-containing protein</fullName>
    </submittedName>
</protein>
<feature type="domain" description="VWFA" evidence="1">
    <location>
        <begin position="69"/>
        <end position="266"/>
    </location>
</feature>
<dbReference type="PROSITE" id="PS51257">
    <property type="entry name" value="PROKAR_LIPOPROTEIN"/>
    <property type="match status" value="1"/>
</dbReference>
<dbReference type="RefSeq" id="WP_237856079.1">
    <property type="nucleotide sequence ID" value="NZ_JAKLWS010000038.1"/>
</dbReference>
<gene>
    <name evidence="2" type="ORF">L6773_18845</name>
</gene>
<comment type="caution">
    <text evidence="2">The sequence shown here is derived from an EMBL/GenBank/DDBJ whole genome shotgun (WGS) entry which is preliminary data.</text>
</comment>
<sequence length="394" mass="41326">MNNSRELNYMSWYRHFKVYTVLALVIIFTSCDSTVVDNGNSLSSADFEEMQRSNHEGDLAPVCEAAVIDVSLVIDISGSNSGTRLQATKDGAKALVAELSSSDKGALISFSTTAQRNLDLTIMDPTGQSTLNQEIDDLTPIAWTNIQGGIIYGAEELTGDESLFGNVDTNPSGFDRDNATKVMVVLSDGFANRYYDSNGNVVTASSSVVQTETNNAATDAKNAGIRIFTIALQGANVPAMTGYASAPGDAFDVQDINTLVTVFSDIAEAICPTAVGVDIKPEGEPNSINPNNKGVIPVAILGSEDFDATTIDPVTVRFGALSEVTSDAGARLAHGDGHIEDVNGDGIPDFLGHFPTQDTGLVSGDLNGWLIGKTNDGESIAGFDAVKIVGGGKP</sequence>
<dbReference type="Gene3D" id="3.40.50.410">
    <property type="entry name" value="von Willebrand factor, type A domain"/>
    <property type="match status" value="1"/>
</dbReference>
<name>A0ABS9KIG6_9BACT</name>
<keyword evidence="3" id="KW-1185">Reference proteome</keyword>